<feature type="chain" id="PRO_5002062672" evidence="1">
    <location>
        <begin position="47"/>
        <end position="112"/>
    </location>
</feature>
<reference evidence="2" key="1">
    <citation type="submission" date="2014-09" db="EMBL/GenBank/DDBJ databases">
        <authorList>
            <person name="Magalhaes I.L.F."/>
            <person name="Oliveira U."/>
            <person name="Santos F.R."/>
            <person name="Vidigal T.H.D.A."/>
            <person name="Brescovit A.D."/>
            <person name="Santos A.J."/>
        </authorList>
    </citation>
    <scope>NUCLEOTIDE SEQUENCE</scope>
    <source>
        <tissue evidence="2">Shoot tissue taken approximately 20 cm above the soil surface</tissue>
    </source>
</reference>
<keyword evidence="1" id="KW-0732">Signal</keyword>
<reference evidence="2" key="2">
    <citation type="journal article" date="2015" name="Data Brief">
        <title>Shoot transcriptome of the giant reed, Arundo donax.</title>
        <authorList>
            <person name="Barrero R.A."/>
            <person name="Guerrero F.D."/>
            <person name="Moolhuijzen P."/>
            <person name="Goolsby J.A."/>
            <person name="Tidwell J."/>
            <person name="Bellgard S.E."/>
            <person name="Bellgard M.I."/>
        </authorList>
    </citation>
    <scope>NUCLEOTIDE SEQUENCE</scope>
    <source>
        <tissue evidence="2">Shoot tissue taken approximately 20 cm above the soil surface</tissue>
    </source>
</reference>
<organism evidence="2">
    <name type="scientific">Arundo donax</name>
    <name type="common">Giant reed</name>
    <name type="synonym">Donax arundinaceus</name>
    <dbReference type="NCBI Taxonomy" id="35708"/>
    <lineage>
        <taxon>Eukaryota</taxon>
        <taxon>Viridiplantae</taxon>
        <taxon>Streptophyta</taxon>
        <taxon>Embryophyta</taxon>
        <taxon>Tracheophyta</taxon>
        <taxon>Spermatophyta</taxon>
        <taxon>Magnoliopsida</taxon>
        <taxon>Liliopsida</taxon>
        <taxon>Poales</taxon>
        <taxon>Poaceae</taxon>
        <taxon>PACMAD clade</taxon>
        <taxon>Arundinoideae</taxon>
        <taxon>Arundineae</taxon>
        <taxon>Arundo</taxon>
    </lineage>
</organism>
<evidence type="ECO:0000313" key="2">
    <source>
        <dbReference type="EMBL" id="JAE22418.1"/>
    </source>
</evidence>
<proteinExistence type="predicted"/>
<feature type="signal peptide" evidence="1">
    <location>
        <begin position="1"/>
        <end position="46"/>
    </location>
</feature>
<accession>A0A0A9GP10</accession>
<dbReference type="EMBL" id="GBRH01175478">
    <property type="protein sequence ID" value="JAE22418.1"/>
    <property type="molecule type" value="Transcribed_RNA"/>
</dbReference>
<evidence type="ECO:0000256" key="1">
    <source>
        <dbReference type="SAM" id="SignalP"/>
    </source>
</evidence>
<protein>
    <submittedName>
        <fullName evidence="2">Uncharacterized protein</fullName>
    </submittedName>
</protein>
<dbReference type="AlphaFoldDB" id="A0A0A9GP10"/>
<name>A0A0A9GP10_ARUDO</name>
<sequence length="112" mass="11992">MRSMCESTRPEVKVGRAWWRRRSAPRRWWRWHGASLLVLGPAAASGGDVVAAGAVEAAAAEELRWSTASSTRCAWRWACGGGAPAAMSSPASATRTSGSLLSYIYSKSNHLA</sequence>